<proteinExistence type="predicted"/>
<dbReference type="Proteomes" id="UP000474567">
    <property type="component" value="Unassembled WGS sequence"/>
</dbReference>
<keyword evidence="3" id="KW-1185">Reference proteome</keyword>
<evidence type="ECO:0000313" key="4">
    <source>
        <dbReference type="Proteomes" id="UP001152749"/>
    </source>
</evidence>
<gene>
    <name evidence="1" type="ORF">FLACOL7796_02242</name>
    <name evidence="2" type="ORF">TRV642_3475</name>
</gene>
<dbReference type="Proteomes" id="UP001152749">
    <property type="component" value="Chromosome"/>
</dbReference>
<accession>A0A9W4XAX9</accession>
<reference evidence="1 3" key="1">
    <citation type="submission" date="2020-02" db="EMBL/GenBank/DDBJ databases">
        <authorList>
            <person name="Criscuolo A."/>
        </authorList>
    </citation>
    <scope>NUCLEOTIDE SEQUENCE [LARGE SCALE GENOMIC DNA]</scope>
    <source>
        <strain evidence="1">CECT7796</strain>
    </source>
</reference>
<dbReference type="KEGG" id="fcs:TRV642_3475"/>
<name>A0A9W4XAX9_9FLAO</name>
<protein>
    <submittedName>
        <fullName evidence="2">Uncharacterized protein</fullName>
    </submittedName>
</protein>
<reference evidence="2" key="2">
    <citation type="submission" date="2022-09" db="EMBL/GenBank/DDBJ databases">
        <authorList>
            <person name="Duchaud E."/>
        </authorList>
    </citation>
    <scope>NUCLEOTIDE SEQUENCE</scope>
    <source>
        <strain evidence="2">TRV642</strain>
    </source>
</reference>
<dbReference type="EMBL" id="OX336425">
    <property type="protein sequence ID" value="CAI2768268.1"/>
    <property type="molecule type" value="Genomic_DNA"/>
</dbReference>
<sequence length="116" mass="13843">MEKKKGLVFDSQSYFGRFLKYEFKHDFVFDSYKSIEHFEDSLESYSLVVFMIYNENEIIDMMRLYKRGVPLIVSCLNKELKLKLEKITDVVLFDCAKVKAEMRLELEYCINLIAQV</sequence>
<evidence type="ECO:0000313" key="2">
    <source>
        <dbReference type="EMBL" id="CAI2768268.1"/>
    </source>
</evidence>
<evidence type="ECO:0000313" key="3">
    <source>
        <dbReference type="Proteomes" id="UP000474567"/>
    </source>
</evidence>
<evidence type="ECO:0000313" key="1">
    <source>
        <dbReference type="EMBL" id="CAA9198626.1"/>
    </source>
</evidence>
<dbReference type="AlphaFoldDB" id="A0A9W4XAX9"/>
<organism evidence="2 4">
    <name type="scientific">Flavobacterium collinsii</name>
    <dbReference type="NCBI Taxonomy" id="1114861"/>
    <lineage>
        <taxon>Bacteria</taxon>
        <taxon>Pseudomonadati</taxon>
        <taxon>Bacteroidota</taxon>
        <taxon>Flavobacteriia</taxon>
        <taxon>Flavobacteriales</taxon>
        <taxon>Flavobacteriaceae</taxon>
        <taxon>Flavobacterium</taxon>
    </lineage>
</organism>
<dbReference type="RefSeq" id="WP_173966214.1">
    <property type="nucleotide sequence ID" value="NZ_CADCST010000083.1"/>
</dbReference>
<dbReference type="EMBL" id="CADCST010000083">
    <property type="protein sequence ID" value="CAA9198626.1"/>
    <property type="molecule type" value="Genomic_DNA"/>
</dbReference>